<evidence type="ECO:0000313" key="1">
    <source>
        <dbReference type="EMBL" id="SMF77487.1"/>
    </source>
</evidence>
<organism evidence="1 2">
    <name type="scientific">Pseudobacteriovorax antillogorgiicola</name>
    <dbReference type="NCBI Taxonomy" id="1513793"/>
    <lineage>
        <taxon>Bacteria</taxon>
        <taxon>Pseudomonadati</taxon>
        <taxon>Bdellovibrionota</taxon>
        <taxon>Oligoflexia</taxon>
        <taxon>Oligoflexales</taxon>
        <taxon>Pseudobacteriovoracaceae</taxon>
        <taxon>Pseudobacteriovorax</taxon>
    </lineage>
</organism>
<name>A0A1Y6CU90_9BACT</name>
<evidence type="ECO:0000313" key="2">
    <source>
        <dbReference type="Proteomes" id="UP000192907"/>
    </source>
</evidence>
<gene>
    <name evidence="1" type="ORF">SAMN06296036_13152</name>
</gene>
<dbReference type="RefSeq" id="WP_132325090.1">
    <property type="nucleotide sequence ID" value="NZ_FWZT01000031.1"/>
</dbReference>
<accession>A0A1Y6CU90</accession>
<keyword evidence="2" id="KW-1185">Reference proteome</keyword>
<dbReference type="InterPro" id="IPR011990">
    <property type="entry name" value="TPR-like_helical_dom_sf"/>
</dbReference>
<dbReference type="EMBL" id="FWZT01000031">
    <property type="protein sequence ID" value="SMF77487.1"/>
    <property type="molecule type" value="Genomic_DNA"/>
</dbReference>
<dbReference type="STRING" id="1513793.SAMN06296036_13152"/>
<dbReference type="Gene3D" id="1.10.10.10">
    <property type="entry name" value="Winged helix-like DNA-binding domain superfamily/Winged helix DNA-binding domain"/>
    <property type="match status" value="1"/>
</dbReference>
<dbReference type="Gene3D" id="1.25.40.10">
    <property type="entry name" value="Tetratricopeptide repeat domain"/>
    <property type="match status" value="1"/>
</dbReference>
<dbReference type="SUPFAM" id="SSF48452">
    <property type="entry name" value="TPR-like"/>
    <property type="match status" value="1"/>
</dbReference>
<reference evidence="2" key="1">
    <citation type="submission" date="2017-04" db="EMBL/GenBank/DDBJ databases">
        <authorList>
            <person name="Varghese N."/>
            <person name="Submissions S."/>
        </authorList>
    </citation>
    <scope>NUCLEOTIDE SEQUENCE [LARGE SCALE GENOMIC DNA]</scope>
    <source>
        <strain evidence="2">RKEM611</strain>
    </source>
</reference>
<dbReference type="InterPro" id="IPR036388">
    <property type="entry name" value="WH-like_DNA-bd_sf"/>
</dbReference>
<evidence type="ECO:0008006" key="3">
    <source>
        <dbReference type="Google" id="ProtNLM"/>
    </source>
</evidence>
<sequence length="587" mass="66827">MNQDMLEKRFYQGLAREILEETIDSLGFVCTESEAPWVIASLAWLGRLEEAQWQLSRWESSLSDGDLVMCRFFTAIALARFGQSQQAIASLIENVRTMRRNKDPRIAFFAYQGLAFFRFQTSRYSRASGHATKALKFATLENFIFGRIFASDLRGHSLVFTGSISSGLRDLKAAQDLARKLGNQAVQNSVESSLFFYQAKFGLSPNVVKQIYQKIDLAEGDSYSKTMLLIELARQLTLQGRISKSLNVLSQATQEVFARNNHKQAAKIKLRMAHNYLIQGNGELAIKYIEGAAVDQDGSQDPVFESERLGLKLKVLNFQGILKQTEAIKAQLYKLQKITGVAVSDRILKRQSSELKLQHSDDHIADLLDQVSVNPSQIGVMQQIIDRNLFLSLYQVLGVRYGSDNLCLNILPGQHTFITQGDIIFSKEPLSKKLVSFFKLCADEKIDKSTIIESIWGYRYDPMRHDHLVYNLVAKARRFLGQLAHWIRSDEDGYQLDPKVTLQINALNFHHDQEPKREWLDQADNSLNIRQLMALESLKLATHLTVRDYMELTKTTKVTATRDLRDLVDKAKLKRMGRGRATAYIRT</sequence>
<proteinExistence type="predicted"/>
<dbReference type="OrthoDB" id="5287490at2"/>
<protein>
    <recommendedName>
        <fullName evidence="3">HTH deoR-type domain-containing protein</fullName>
    </recommendedName>
</protein>
<dbReference type="AlphaFoldDB" id="A0A1Y6CU90"/>
<dbReference type="Proteomes" id="UP000192907">
    <property type="component" value="Unassembled WGS sequence"/>
</dbReference>